<organism evidence="2 3">
    <name type="scientific">Lupinus luteus</name>
    <name type="common">European yellow lupine</name>
    <dbReference type="NCBI Taxonomy" id="3873"/>
    <lineage>
        <taxon>Eukaryota</taxon>
        <taxon>Viridiplantae</taxon>
        <taxon>Streptophyta</taxon>
        <taxon>Embryophyta</taxon>
        <taxon>Tracheophyta</taxon>
        <taxon>Spermatophyta</taxon>
        <taxon>Magnoliopsida</taxon>
        <taxon>eudicotyledons</taxon>
        <taxon>Gunneridae</taxon>
        <taxon>Pentapetalae</taxon>
        <taxon>rosids</taxon>
        <taxon>fabids</taxon>
        <taxon>Fabales</taxon>
        <taxon>Fabaceae</taxon>
        <taxon>Papilionoideae</taxon>
        <taxon>50 kb inversion clade</taxon>
        <taxon>genistoids sensu lato</taxon>
        <taxon>core genistoids</taxon>
        <taxon>Genisteae</taxon>
        <taxon>Lupinus</taxon>
    </lineage>
</organism>
<proteinExistence type="predicted"/>
<sequence>MVKAVTQRITSRFILPPNSIWMPKVLLRDHLFGDLRSKARMSCSTYHGWTALLLSFWSAIVFHMSIMNNGVSCDFMLQNREFRVWECTPCGLEPSLLTLCCNGRQVWDRGH</sequence>
<feature type="transmembrane region" description="Helical" evidence="1">
    <location>
        <begin position="46"/>
        <end position="66"/>
    </location>
</feature>
<comment type="caution">
    <text evidence="2">The sequence shown here is derived from an EMBL/GenBank/DDBJ whole genome shotgun (WGS) entry which is preliminary data.</text>
</comment>
<evidence type="ECO:0000313" key="2">
    <source>
        <dbReference type="EMBL" id="CAL0308175.1"/>
    </source>
</evidence>
<name>A0AAV1WFN2_LUPLU</name>
<dbReference type="AlphaFoldDB" id="A0AAV1WFN2"/>
<accession>A0AAV1WFN2</accession>
<keyword evidence="1" id="KW-0812">Transmembrane</keyword>
<keyword evidence="3" id="KW-1185">Reference proteome</keyword>
<dbReference type="EMBL" id="CAXHTB010000006">
    <property type="protein sequence ID" value="CAL0308175.1"/>
    <property type="molecule type" value="Genomic_DNA"/>
</dbReference>
<evidence type="ECO:0000256" key="1">
    <source>
        <dbReference type="SAM" id="Phobius"/>
    </source>
</evidence>
<keyword evidence="1" id="KW-1133">Transmembrane helix</keyword>
<reference evidence="2 3" key="1">
    <citation type="submission" date="2024-03" db="EMBL/GenBank/DDBJ databases">
        <authorList>
            <person name="Martinez-Hernandez J."/>
        </authorList>
    </citation>
    <scope>NUCLEOTIDE SEQUENCE [LARGE SCALE GENOMIC DNA]</scope>
</reference>
<keyword evidence="1" id="KW-0472">Membrane</keyword>
<evidence type="ECO:0000313" key="3">
    <source>
        <dbReference type="Proteomes" id="UP001497480"/>
    </source>
</evidence>
<dbReference type="Proteomes" id="UP001497480">
    <property type="component" value="Unassembled WGS sequence"/>
</dbReference>
<gene>
    <name evidence="2" type="ORF">LLUT_LOCUS9235</name>
</gene>
<protein>
    <submittedName>
        <fullName evidence="2">Uncharacterized protein</fullName>
    </submittedName>
</protein>